<dbReference type="EMBL" id="JARUJP010000012">
    <property type="protein sequence ID" value="MDW8801751.1"/>
    <property type="molecule type" value="Genomic_DNA"/>
</dbReference>
<accession>A0ABU4JUG4</accession>
<dbReference type="RefSeq" id="WP_318798205.1">
    <property type="nucleotide sequence ID" value="NZ_JARUJP010000012.1"/>
</dbReference>
<name>A0ABU4JUG4_9CLOT</name>
<evidence type="ECO:0000313" key="1">
    <source>
        <dbReference type="EMBL" id="MDW8801751.1"/>
    </source>
</evidence>
<dbReference type="SUPFAM" id="SSF158682">
    <property type="entry name" value="TerB-like"/>
    <property type="match status" value="1"/>
</dbReference>
<dbReference type="CDD" id="cd07177">
    <property type="entry name" value="terB_like"/>
    <property type="match status" value="1"/>
</dbReference>
<reference evidence="1 2" key="1">
    <citation type="submission" date="2023-04" db="EMBL/GenBank/DDBJ databases">
        <title>Clostridium tannerae sp. nov., isolated from the fecal material of an alpaca.</title>
        <authorList>
            <person name="Miller S."/>
            <person name="Hendry M."/>
            <person name="King J."/>
            <person name="Sankaranarayanan K."/>
            <person name="Lawson P.A."/>
        </authorList>
    </citation>
    <scope>NUCLEOTIDE SEQUENCE [LARGE SCALE GENOMIC DNA]</scope>
    <source>
        <strain evidence="1 2">A1-XYC3</strain>
    </source>
</reference>
<dbReference type="InterPro" id="IPR029024">
    <property type="entry name" value="TerB-like"/>
</dbReference>
<gene>
    <name evidence="1" type="ORF">P8V03_11395</name>
</gene>
<proteinExistence type="predicted"/>
<protein>
    <recommendedName>
        <fullName evidence="3">Co-chaperone DjlA N-terminal domain-containing protein</fullName>
    </recommendedName>
</protein>
<organism evidence="1 2">
    <name type="scientific">Clostridium tanneri</name>
    <dbReference type="NCBI Taxonomy" id="3037988"/>
    <lineage>
        <taxon>Bacteria</taxon>
        <taxon>Bacillati</taxon>
        <taxon>Bacillota</taxon>
        <taxon>Clostridia</taxon>
        <taxon>Eubacteriales</taxon>
        <taxon>Clostridiaceae</taxon>
        <taxon>Clostridium</taxon>
    </lineage>
</organism>
<keyword evidence="2" id="KW-1185">Reference proteome</keyword>
<evidence type="ECO:0000313" key="2">
    <source>
        <dbReference type="Proteomes" id="UP001281656"/>
    </source>
</evidence>
<dbReference type="Proteomes" id="UP001281656">
    <property type="component" value="Unassembled WGS sequence"/>
</dbReference>
<sequence length="145" mass="16885">MFLKELNKKERIAFINLVHALSNVDEVFSSHEKELMDEYLEELSLDNESIEELTLESAAKELTDSSDRAKNIIYFELFGVALIDGEFDKKEIEFLNTLASKLNISLKKQQDFINYFKTVKEAYDGTFVNYESKLDELEKLARELI</sequence>
<comment type="caution">
    <text evidence="1">The sequence shown here is derived from an EMBL/GenBank/DDBJ whole genome shotgun (WGS) entry which is preliminary data.</text>
</comment>
<evidence type="ECO:0008006" key="3">
    <source>
        <dbReference type="Google" id="ProtNLM"/>
    </source>
</evidence>
<dbReference type="Gene3D" id="1.10.3680.10">
    <property type="entry name" value="TerB-like"/>
    <property type="match status" value="1"/>
</dbReference>